<dbReference type="OrthoDB" id="2192888at2759"/>
<evidence type="ECO:0000313" key="2">
    <source>
        <dbReference type="EMBL" id="PIK40030.1"/>
    </source>
</evidence>
<comment type="caution">
    <text evidence="2">The sequence shown here is derived from an EMBL/GenBank/DDBJ whole genome shotgun (WGS) entry which is preliminary data.</text>
</comment>
<dbReference type="STRING" id="307972.A0A2G8JWC5"/>
<evidence type="ECO:0000256" key="1">
    <source>
        <dbReference type="SAM" id="MobiDB-lite"/>
    </source>
</evidence>
<sequence length="85" mass="9338">MGKGPGRTRVKGATNKKQKRWKKGQSCVTNPVVKKHRQEAARSRMFPTTHVTKSSLTTDALAKHNEDIADVDDNVSVGGDHTRPS</sequence>
<reference evidence="2 3" key="1">
    <citation type="journal article" date="2017" name="PLoS Biol.">
        <title>The sea cucumber genome provides insights into morphological evolution and visceral regeneration.</title>
        <authorList>
            <person name="Zhang X."/>
            <person name="Sun L."/>
            <person name="Yuan J."/>
            <person name="Sun Y."/>
            <person name="Gao Y."/>
            <person name="Zhang L."/>
            <person name="Li S."/>
            <person name="Dai H."/>
            <person name="Hamel J.F."/>
            <person name="Liu C."/>
            <person name="Yu Y."/>
            <person name="Liu S."/>
            <person name="Lin W."/>
            <person name="Guo K."/>
            <person name="Jin S."/>
            <person name="Xu P."/>
            <person name="Storey K.B."/>
            <person name="Huan P."/>
            <person name="Zhang T."/>
            <person name="Zhou Y."/>
            <person name="Zhang J."/>
            <person name="Lin C."/>
            <person name="Li X."/>
            <person name="Xing L."/>
            <person name="Huo D."/>
            <person name="Sun M."/>
            <person name="Wang L."/>
            <person name="Mercier A."/>
            <person name="Li F."/>
            <person name="Yang H."/>
            <person name="Xiang J."/>
        </authorList>
    </citation>
    <scope>NUCLEOTIDE SEQUENCE [LARGE SCALE GENOMIC DNA]</scope>
    <source>
        <strain evidence="2">Shaxun</strain>
        <tissue evidence="2">Muscle</tissue>
    </source>
</reference>
<organism evidence="2 3">
    <name type="scientific">Stichopus japonicus</name>
    <name type="common">Sea cucumber</name>
    <dbReference type="NCBI Taxonomy" id="307972"/>
    <lineage>
        <taxon>Eukaryota</taxon>
        <taxon>Metazoa</taxon>
        <taxon>Echinodermata</taxon>
        <taxon>Eleutherozoa</taxon>
        <taxon>Echinozoa</taxon>
        <taxon>Holothuroidea</taxon>
        <taxon>Aspidochirotacea</taxon>
        <taxon>Aspidochirotida</taxon>
        <taxon>Stichopodidae</taxon>
        <taxon>Apostichopus</taxon>
    </lineage>
</organism>
<keyword evidence="3" id="KW-1185">Reference proteome</keyword>
<protein>
    <submittedName>
        <fullName evidence="2">Putative RRP12-like protein isoform X2</fullName>
    </submittedName>
</protein>
<feature type="compositionally biased region" description="Basic residues" evidence="1">
    <location>
        <begin position="1"/>
        <end position="23"/>
    </location>
</feature>
<feature type="region of interest" description="Disordered" evidence="1">
    <location>
        <begin position="1"/>
        <end position="26"/>
    </location>
</feature>
<evidence type="ECO:0000313" key="3">
    <source>
        <dbReference type="Proteomes" id="UP000230750"/>
    </source>
</evidence>
<gene>
    <name evidence="2" type="ORF">BSL78_23134</name>
</gene>
<accession>A0A2G8JWC5</accession>
<proteinExistence type="predicted"/>
<dbReference type="Proteomes" id="UP000230750">
    <property type="component" value="Unassembled WGS sequence"/>
</dbReference>
<dbReference type="AlphaFoldDB" id="A0A2G8JWC5"/>
<name>A0A2G8JWC5_STIJA</name>
<dbReference type="EMBL" id="MRZV01001173">
    <property type="protein sequence ID" value="PIK40030.1"/>
    <property type="molecule type" value="Genomic_DNA"/>
</dbReference>